<protein>
    <submittedName>
        <fullName evidence="5">Calpain-like cysteine peptidase, putative</fullName>
    </submittedName>
</protein>
<organism evidence="5 6">
    <name type="scientific">Leishmania donovani</name>
    <dbReference type="NCBI Taxonomy" id="5661"/>
    <lineage>
        <taxon>Eukaryota</taxon>
        <taxon>Discoba</taxon>
        <taxon>Euglenozoa</taxon>
        <taxon>Kinetoplastea</taxon>
        <taxon>Metakinetoplastina</taxon>
        <taxon>Trypanosomatida</taxon>
        <taxon>Trypanosomatidae</taxon>
        <taxon>Leishmaniinae</taxon>
        <taxon>Leishmania</taxon>
    </lineage>
</organism>
<dbReference type="SMR" id="A0A3S7WW13"/>
<dbReference type="SUPFAM" id="SSF54001">
    <property type="entry name" value="Cysteine proteinases"/>
    <property type="match status" value="1"/>
</dbReference>
<dbReference type="VEuPathDB" id="TriTrypDB:LdBPK_201250.1"/>
<evidence type="ECO:0000313" key="5">
    <source>
        <dbReference type="EMBL" id="AYU78404.1"/>
    </source>
</evidence>
<keyword evidence="6" id="KW-1185">Reference proteome</keyword>
<dbReference type="AlphaFoldDB" id="A0A3S7WW13"/>
<gene>
    <name evidence="5" type="ORF">LdCL_200017000</name>
</gene>
<dbReference type="PANTHER" id="PTHR10183">
    <property type="entry name" value="CALPAIN"/>
    <property type="match status" value="1"/>
</dbReference>
<feature type="compositionally biased region" description="Basic residues" evidence="3">
    <location>
        <begin position="14"/>
        <end position="24"/>
    </location>
</feature>
<feature type="domain" description="Calpain catalytic" evidence="4">
    <location>
        <begin position="457"/>
        <end position="796"/>
    </location>
</feature>
<feature type="compositionally biased region" description="Polar residues" evidence="3">
    <location>
        <begin position="111"/>
        <end position="124"/>
    </location>
</feature>
<dbReference type="Gene3D" id="3.90.70.10">
    <property type="entry name" value="Cysteine proteinases"/>
    <property type="match status" value="1"/>
</dbReference>
<feature type="compositionally biased region" description="Polar residues" evidence="3">
    <location>
        <begin position="49"/>
        <end position="59"/>
    </location>
</feature>
<dbReference type="InterPro" id="IPR013780">
    <property type="entry name" value="Glyco_hydro_b"/>
</dbReference>
<feature type="compositionally biased region" description="Low complexity" evidence="3">
    <location>
        <begin position="88"/>
        <end position="101"/>
    </location>
</feature>
<dbReference type="SMART" id="SM00230">
    <property type="entry name" value="CysPc"/>
    <property type="match status" value="1"/>
</dbReference>
<feature type="active site" evidence="1">
    <location>
        <position position="776"/>
    </location>
</feature>
<evidence type="ECO:0000256" key="1">
    <source>
        <dbReference type="PIRSR" id="PIRSR622684-1"/>
    </source>
</evidence>
<name>A0A3S7WW13_LEIDO</name>
<dbReference type="InterPro" id="IPR001300">
    <property type="entry name" value="Peptidase_C2_calpain_cat"/>
</dbReference>
<accession>A0A3S7WW13</accession>
<dbReference type="Pfam" id="PF09149">
    <property type="entry name" value="DUF1935"/>
    <property type="match status" value="1"/>
</dbReference>
<dbReference type="VEuPathDB" id="TriTrypDB:LDHU3_20.1560"/>
<dbReference type="Gene3D" id="2.60.40.1180">
    <property type="entry name" value="Golgi alpha-mannosidase II"/>
    <property type="match status" value="1"/>
</dbReference>
<feature type="region of interest" description="Disordered" evidence="3">
    <location>
        <begin position="1"/>
        <end position="59"/>
    </location>
</feature>
<dbReference type="Pfam" id="PF00648">
    <property type="entry name" value="Peptidase_C2"/>
    <property type="match status" value="1"/>
</dbReference>
<dbReference type="Proteomes" id="UP000274082">
    <property type="component" value="Chromosome 20"/>
</dbReference>
<feature type="compositionally biased region" description="Low complexity" evidence="3">
    <location>
        <begin position="25"/>
        <end position="35"/>
    </location>
</feature>
<dbReference type="PANTHER" id="PTHR10183:SF423">
    <property type="entry name" value="LEUCINE-RICH REPEAT PROTEIN (LRRP)"/>
    <property type="match status" value="1"/>
</dbReference>
<feature type="region of interest" description="Disordered" evidence="3">
    <location>
        <begin position="88"/>
        <end position="129"/>
    </location>
</feature>
<dbReference type="InterPro" id="IPR036310">
    <property type="entry name" value="Smp-1-like_sf"/>
</dbReference>
<dbReference type="VEuPathDB" id="TriTrypDB:LdCL_200017000"/>
<evidence type="ECO:0000256" key="2">
    <source>
        <dbReference type="PROSITE-ProRule" id="PRU00239"/>
    </source>
</evidence>
<evidence type="ECO:0000313" key="6">
    <source>
        <dbReference type="Proteomes" id="UP000274082"/>
    </source>
</evidence>
<dbReference type="InterPro" id="IPR038765">
    <property type="entry name" value="Papain-like_cys_pep_sf"/>
</dbReference>
<dbReference type="OrthoDB" id="167576at2759"/>
<dbReference type="InterPro" id="IPR015232">
    <property type="entry name" value="DUF1935"/>
</dbReference>
<sequence length="1105" mass="119745">MGAAAFRFSGTGGRGRRHPSRRSTRASPSTSPTRRAAPRPREAPGTGGSRSTQPLAFLANHTSRSILDYPSSASSFLSPSLTSSSSQEAVAASEASGATRARSPDGRSGSPAIQSSVASDSSNDQRCKGPFIARRRASATARALCKMTSKNKNGRNIGIGMGDGAVPLEEHTAVLLTALMRPYCCLRQRVCGASMTPTTSSFSWTLDQQLGTGGNPDGVVHGYHQVTHRSADALALAPLLEPFVFEPAQPRRPKASAGTATTSSATTWMPSMTACFDEGLLYRVEWRRAEGADAAATEVVGGKNTHVLWCFFNATHVYTMEIHVSFPVSASWTTAEPLPLKALGMTQMEWADAQEDPGSPLWHRRRLLVARAACPPLSCVAFVEGTVGPFRTAVRAVPLSTDAPLSVPSPTSTWRARLEAELHRLPRPLAAMAAPVALSGNSVTEAVLNACVAANIPFVDADFLAGEMALCGTGTRCTGSVGHDGAPFTSPFSVSHHFSEGLDRKPVAWARASDLVRRLFGEPNTHSALQPHVFFLPLRLVIIEPGELGDSWVIGAMAAVAEHTHHLLRMFRHPRSQQQGAAEQLLGAYRVTLNVRGWWRSVVVDDYFPMIEGGSYINCAHSRRDVRELWVPLLEKVYAKMRGGYSNIITGDPLMALRDFTGWPCARYDISHFNDISVVSSSFASRLMRYDRYGFQVILHTAPRFDPDAVMLQTDVGISRAEMSLPSAAEASGRGACADAGAAHGLLAGMVYPVMRILRFNADSFCTELTLLQVRNPWGDVAAWKGKWRCGSRLWEQWPHVAAACDMQECLHRDGSGGMTSPRRDLRDRYAAPVAPQTAATAAGATTTACACRHNQYIWVEWSEVYQHFSGCGVMFRLPLHHDYRVKGVFETTCPSVCVRVSVAARTFMGAMLSMSDTVVDRSLAATDTEDASTYPPIMLTLAREEAGVLHVVRNSQTDPDNPTTRFTFMQTLDASLFYPLTPEDSPYWLIPRVLAPQVPNAAAAADGGANAPAPHPPRPPYVLGLFQEKPAGENGWRAEFYHLPPTSAVFQNHTSFSLGSDVQAVATMFQAKAPHAAFPKTYVHTEVSEREATPVDVFAHTAQT</sequence>
<dbReference type="EMBL" id="CP029519">
    <property type="protein sequence ID" value="AYU78404.1"/>
    <property type="molecule type" value="Genomic_DNA"/>
</dbReference>
<dbReference type="GO" id="GO:0004198">
    <property type="term" value="F:calcium-dependent cysteine-type endopeptidase activity"/>
    <property type="evidence" value="ECO:0007669"/>
    <property type="project" value="InterPro"/>
</dbReference>
<dbReference type="GO" id="GO:0006508">
    <property type="term" value="P:proteolysis"/>
    <property type="evidence" value="ECO:0007669"/>
    <property type="project" value="InterPro"/>
</dbReference>
<dbReference type="PROSITE" id="PS50203">
    <property type="entry name" value="CALPAIN_CAT"/>
    <property type="match status" value="1"/>
</dbReference>
<evidence type="ECO:0000256" key="3">
    <source>
        <dbReference type="SAM" id="MobiDB-lite"/>
    </source>
</evidence>
<proteinExistence type="predicted"/>
<reference evidence="5 6" key="1">
    <citation type="journal article" date="2018" name="Sci. Rep.">
        <title>A complete Leishmania donovani reference genome identifies novel genetic variations associated with virulence.</title>
        <authorList>
            <person name="Lypaczewski P."/>
            <person name="Hoshizaki J."/>
            <person name="Zhang W.-W."/>
            <person name="McCall L.-I."/>
            <person name="Torcivia-Rodriguez J."/>
            <person name="Simonyan V."/>
            <person name="Kaur A."/>
            <person name="Dewar K."/>
            <person name="Matlashewski G."/>
        </authorList>
    </citation>
    <scope>NUCLEOTIDE SEQUENCE [LARGE SCALE GENOMIC DNA]</scope>
    <source>
        <strain evidence="5 6">LdCL</strain>
    </source>
</reference>
<comment type="caution">
    <text evidence="2">Lacks conserved residue(s) required for the propagation of feature annotation.</text>
</comment>
<evidence type="ECO:0000259" key="4">
    <source>
        <dbReference type="PROSITE" id="PS50203"/>
    </source>
</evidence>
<dbReference type="SUPFAM" id="SSF101601">
    <property type="entry name" value="Smp-1-like"/>
    <property type="match status" value="1"/>
</dbReference>
<dbReference type="InterPro" id="IPR022684">
    <property type="entry name" value="Calpain_cysteine_protease"/>
</dbReference>